<gene>
    <name evidence="1" type="ORF">PPERSA_00080</name>
</gene>
<protein>
    <submittedName>
        <fullName evidence="1">Uncharacterized protein</fullName>
    </submittedName>
</protein>
<name>A0A0V0QY53_PSEPJ</name>
<dbReference type="AlphaFoldDB" id="A0A0V0QY53"/>
<organism evidence="1 2">
    <name type="scientific">Pseudocohnilembus persalinus</name>
    <name type="common">Ciliate</name>
    <dbReference type="NCBI Taxonomy" id="266149"/>
    <lineage>
        <taxon>Eukaryota</taxon>
        <taxon>Sar</taxon>
        <taxon>Alveolata</taxon>
        <taxon>Ciliophora</taxon>
        <taxon>Intramacronucleata</taxon>
        <taxon>Oligohymenophorea</taxon>
        <taxon>Scuticociliatia</taxon>
        <taxon>Philasterida</taxon>
        <taxon>Pseudocohnilembidae</taxon>
        <taxon>Pseudocohnilembus</taxon>
    </lineage>
</organism>
<sequence length="248" mass="29185">MPIQQTDAKLWFDREEEIQEYDDKMISNIELKSSDFDDENFSPVFSRATQEHFLEPSERLRNDMSKIAAPMKSLSFEQLIDRYILIKPDHTYYRNATIDKFLGGFGLGYLLLRELPVRNFYARCFIMYVFAAKLMDHLHSPFPFTGNNGDIIAAADRWAHWDLRCYDNVWRALKFVEIPSVSNKVREAKTWSGRQPAHLLRTDVWFVPHWFGAAGRSKRVATWDGTQNMPLHRLADPKHKDAYMLQYI</sequence>
<reference evidence="1 2" key="1">
    <citation type="journal article" date="2015" name="Sci. Rep.">
        <title>Genome of the facultative scuticociliatosis pathogen Pseudocohnilembus persalinus provides insight into its virulence through horizontal gene transfer.</title>
        <authorList>
            <person name="Xiong J."/>
            <person name="Wang G."/>
            <person name="Cheng J."/>
            <person name="Tian M."/>
            <person name="Pan X."/>
            <person name="Warren A."/>
            <person name="Jiang C."/>
            <person name="Yuan D."/>
            <person name="Miao W."/>
        </authorList>
    </citation>
    <scope>NUCLEOTIDE SEQUENCE [LARGE SCALE GENOMIC DNA]</scope>
    <source>
        <strain evidence="1">36N120E</strain>
    </source>
</reference>
<evidence type="ECO:0000313" key="2">
    <source>
        <dbReference type="Proteomes" id="UP000054937"/>
    </source>
</evidence>
<comment type="caution">
    <text evidence="1">The sequence shown here is derived from an EMBL/GenBank/DDBJ whole genome shotgun (WGS) entry which is preliminary data.</text>
</comment>
<evidence type="ECO:0000313" key="1">
    <source>
        <dbReference type="EMBL" id="KRX07170.1"/>
    </source>
</evidence>
<proteinExistence type="predicted"/>
<dbReference type="Proteomes" id="UP000054937">
    <property type="component" value="Unassembled WGS sequence"/>
</dbReference>
<dbReference type="EMBL" id="LDAU01000086">
    <property type="protein sequence ID" value="KRX07170.1"/>
    <property type="molecule type" value="Genomic_DNA"/>
</dbReference>
<accession>A0A0V0QY53</accession>
<keyword evidence="2" id="KW-1185">Reference proteome</keyword>
<dbReference type="InParanoid" id="A0A0V0QY53"/>
<dbReference type="OMA" id="DGTQNMP"/>
<dbReference type="OrthoDB" id="304988at2759"/>